<keyword evidence="7" id="KW-1185">Reference proteome</keyword>
<dbReference type="InterPro" id="IPR004113">
    <property type="entry name" value="FAD-bd_oxidored_4_C"/>
</dbReference>
<dbReference type="NCBIfam" id="TIGR00387">
    <property type="entry name" value="glcD"/>
    <property type="match status" value="1"/>
</dbReference>
<dbReference type="InterPro" id="IPR006094">
    <property type="entry name" value="Oxid_FAD_bind_N"/>
</dbReference>
<comment type="cofactor">
    <cofactor evidence="1">
        <name>FAD</name>
        <dbReference type="ChEBI" id="CHEBI:57692"/>
    </cofactor>
</comment>
<reference evidence="6 7" key="1">
    <citation type="journal article" date="2015" name="PLoS ONE">
        <title>Rice-Infecting Pseudomonas Genomes Are Highly Accessorized and Harbor Multiple Putative Virulence Mechanisms to Cause Sheath Brown Rot.</title>
        <authorList>
            <person name="Quibod I.L."/>
            <person name="Grande G."/>
            <person name="Oreiro E.G."/>
            <person name="Borja F.N."/>
            <person name="Dossa G.S."/>
            <person name="Mauleon R."/>
            <person name="Cruz C.V."/>
            <person name="Oliva R."/>
        </authorList>
    </citation>
    <scope>NUCLEOTIDE SEQUENCE [LARGE SCALE GENOMIC DNA]</scope>
    <source>
        <strain evidence="6 7">IRRI 6609</strain>
    </source>
</reference>
<dbReference type="STRING" id="50340.PF66_05377"/>
<dbReference type="InterPro" id="IPR051914">
    <property type="entry name" value="FAD-linked_OxidoTrans_Type4"/>
</dbReference>
<dbReference type="InterPro" id="IPR036318">
    <property type="entry name" value="FAD-bd_PCMH-like_sf"/>
</dbReference>
<keyword evidence="4 6" id="KW-0560">Oxidoreductase</keyword>
<proteinExistence type="predicted"/>
<organism evidence="6 7">
    <name type="scientific">Pseudomonas asplenii</name>
    <dbReference type="NCBI Taxonomy" id="53407"/>
    <lineage>
        <taxon>Bacteria</taxon>
        <taxon>Pseudomonadati</taxon>
        <taxon>Pseudomonadota</taxon>
        <taxon>Gammaproteobacteria</taxon>
        <taxon>Pseudomonadales</taxon>
        <taxon>Pseudomonadaceae</taxon>
        <taxon>Pseudomonas</taxon>
    </lineage>
</organism>
<feature type="domain" description="FAD-binding PCMH-type" evidence="5">
    <location>
        <begin position="52"/>
        <end position="230"/>
    </location>
</feature>
<evidence type="ECO:0000256" key="3">
    <source>
        <dbReference type="ARBA" id="ARBA00022827"/>
    </source>
</evidence>
<dbReference type="InterPro" id="IPR016171">
    <property type="entry name" value="Vanillyl_alc_oxidase_C-sub2"/>
</dbReference>
<dbReference type="Pfam" id="PF02913">
    <property type="entry name" value="FAD-oxidase_C"/>
    <property type="match status" value="1"/>
</dbReference>
<dbReference type="SUPFAM" id="SSF55103">
    <property type="entry name" value="FAD-linked oxidases, C-terminal domain"/>
    <property type="match status" value="1"/>
</dbReference>
<dbReference type="InterPro" id="IPR016164">
    <property type="entry name" value="FAD-linked_Oxase-like_C"/>
</dbReference>
<dbReference type="EMBL" id="JSYZ01000023">
    <property type="protein sequence ID" value="KPA88145.1"/>
    <property type="molecule type" value="Genomic_DNA"/>
</dbReference>
<dbReference type="PANTHER" id="PTHR42934">
    <property type="entry name" value="GLYCOLATE OXIDASE SUBUNIT GLCD"/>
    <property type="match status" value="1"/>
</dbReference>
<evidence type="ECO:0000256" key="4">
    <source>
        <dbReference type="ARBA" id="ARBA00023002"/>
    </source>
</evidence>
<dbReference type="EC" id="1.1.3.15" evidence="6"/>
<dbReference type="PANTHER" id="PTHR42934:SF1">
    <property type="entry name" value="GLYCOLATE OXIDASE SUBUNIT GLCD"/>
    <property type="match status" value="1"/>
</dbReference>
<dbReference type="Gene3D" id="3.30.70.2740">
    <property type="match status" value="1"/>
</dbReference>
<evidence type="ECO:0000313" key="6">
    <source>
        <dbReference type="EMBL" id="KPA88145.1"/>
    </source>
</evidence>
<name>A0A0N0E1V1_9PSED</name>
<dbReference type="PROSITE" id="PS51387">
    <property type="entry name" value="FAD_PCMH"/>
    <property type="match status" value="1"/>
</dbReference>
<gene>
    <name evidence="6" type="ORF">PF66_05377</name>
</gene>
<evidence type="ECO:0000313" key="7">
    <source>
        <dbReference type="Proteomes" id="UP000037931"/>
    </source>
</evidence>
<accession>A0A0N0E1V1</accession>
<dbReference type="Proteomes" id="UP000037931">
    <property type="component" value="Unassembled WGS sequence"/>
</dbReference>
<evidence type="ECO:0000256" key="1">
    <source>
        <dbReference type="ARBA" id="ARBA00001974"/>
    </source>
</evidence>
<dbReference type="InterPro" id="IPR004490">
    <property type="entry name" value="GlcD"/>
</dbReference>
<dbReference type="PATRIC" id="fig|50340.43.peg.3088"/>
<comment type="caution">
    <text evidence="6">The sequence shown here is derived from an EMBL/GenBank/DDBJ whole genome shotgun (WGS) entry which is preliminary data.</text>
</comment>
<dbReference type="Pfam" id="PF01565">
    <property type="entry name" value="FAD_binding_4"/>
    <property type="match status" value="1"/>
</dbReference>
<keyword evidence="2" id="KW-0285">Flavoprotein</keyword>
<dbReference type="InterPro" id="IPR016169">
    <property type="entry name" value="FAD-bd_PCMH_sub2"/>
</dbReference>
<dbReference type="GO" id="GO:0003973">
    <property type="term" value="F:(S)-2-hydroxy-acid oxidase activity"/>
    <property type="evidence" value="ECO:0007669"/>
    <property type="project" value="UniProtKB-EC"/>
</dbReference>
<dbReference type="GO" id="GO:0009339">
    <property type="term" value="C:glycolate oxidase complex"/>
    <property type="evidence" value="ECO:0007669"/>
    <property type="project" value="InterPro"/>
</dbReference>
<evidence type="ECO:0000256" key="2">
    <source>
        <dbReference type="ARBA" id="ARBA00022630"/>
    </source>
</evidence>
<dbReference type="RefSeq" id="WP_054064268.1">
    <property type="nucleotide sequence ID" value="NZ_JSYZ01000023.1"/>
</dbReference>
<dbReference type="InterPro" id="IPR016166">
    <property type="entry name" value="FAD-bd_PCMH"/>
</dbReference>
<dbReference type="OrthoDB" id="9811557at2"/>
<keyword evidence="3" id="KW-0274">FAD</keyword>
<protein>
    <submittedName>
        <fullName evidence="6">Glycolate oxidase, subunit GlcD</fullName>
        <ecNumber evidence="6">1.1.3.15</ecNumber>
    </submittedName>
</protein>
<dbReference type="GO" id="GO:0071949">
    <property type="term" value="F:FAD binding"/>
    <property type="evidence" value="ECO:0007669"/>
    <property type="project" value="InterPro"/>
</dbReference>
<dbReference type="AlphaFoldDB" id="A0A0N0E1V1"/>
<dbReference type="NCBIfam" id="NF008408">
    <property type="entry name" value="PRK11230.1"/>
    <property type="match status" value="1"/>
</dbReference>
<sequence length="499" mass="53641">MNILHDESVDGVLPRVDKQQLLSALAADIPDLTVLSRSEDLRPYECDGLSAYRTMPLLVLLPERIEQVESILVICHRLQVPVVARGSGTGLSGGALPLEQGVLLVMSRFNRILEINAQGRYARVQPGVRNLAISQAAAPFNLYYAPDPSSQIACSIGGNVAENAGGVHCLKYGLTVHNLLQVQILTVEGERLTLGAESLDCPGFDLLALFTGSEGMLGVVTEVTVKLLPKPQVAKVLLAAFDSVEQAGAAVGRIIAAGIIPGGLEMMDNLAIRAAEDFIHAGYPVDAAAILLCELDGVESDVHDDCTRVRRILVEAGATQVRQAEDEAERVRFWAGRKNAFPAVGRISPDYYCMDGTIPRRALPGVLKAIAELSREYDLRVANVFHAGDGNMHPLILFDANTPGELERAEQLGGRILELCVSVGGSITGEHGVGREKINQMCVQFNADELTALHAIKAAFDPAGLLNPGKNIPTLHRCAEFGALHVHNGQLPFPELERF</sequence>
<dbReference type="Gene3D" id="1.10.45.10">
    <property type="entry name" value="Vanillyl-alcohol Oxidase, Chain A, domain 4"/>
    <property type="match status" value="1"/>
</dbReference>
<dbReference type="SUPFAM" id="SSF56176">
    <property type="entry name" value="FAD-binding/transporter-associated domain-like"/>
    <property type="match status" value="1"/>
</dbReference>
<dbReference type="Gene3D" id="3.30.465.10">
    <property type="match status" value="1"/>
</dbReference>
<evidence type="ECO:0000259" key="5">
    <source>
        <dbReference type="PROSITE" id="PS51387"/>
    </source>
</evidence>